<dbReference type="RefSeq" id="WP_132316929.1">
    <property type="nucleotide sequence ID" value="NZ_FWZT01000004.1"/>
</dbReference>
<name>A0A1Y6BIG5_9BACT</name>
<sequence length="235" mass="26377">MTILNALILGTVFQAAPVQQTSSIYVHEASYQSNHQVEVEFSHAGGCQPRQFAMDINSCNGEIPATCAATIRDVTDTDYVCERLMRTRQIFTIPDHLRGAGFYLRFTQAEDIEIVASEIKTADSVIRRASVEPVNAGINPDYKAYEFKAQVMVGANPCQARDVNVELSPQQQGETLVIRAIRSYPEIKEQSLCTLEFNPQFQTLKAQYRFRDGEVRQIRIENVTSIGEHVTVDID</sequence>
<proteinExistence type="predicted"/>
<accession>A0A1Y6BIG5</accession>
<dbReference type="STRING" id="1513793.SAMN06296036_10467"/>
<gene>
    <name evidence="1" type="ORF">SAMN06296036_10467</name>
</gene>
<organism evidence="1 2">
    <name type="scientific">Pseudobacteriovorax antillogorgiicola</name>
    <dbReference type="NCBI Taxonomy" id="1513793"/>
    <lineage>
        <taxon>Bacteria</taxon>
        <taxon>Pseudomonadati</taxon>
        <taxon>Bdellovibrionota</taxon>
        <taxon>Oligoflexia</taxon>
        <taxon>Oligoflexales</taxon>
        <taxon>Pseudobacteriovoracaceae</taxon>
        <taxon>Pseudobacteriovorax</taxon>
    </lineage>
</organism>
<dbReference type="EMBL" id="FWZT01000004">
    <property type="protein sequence ID" value="SMF05388.1"/>
    <property type="molecule type" value="Genomic_DNA"/>
</dbReference>
<protein>
    <submittedName>
        <fullName evidence="1">Uncharacterized protein</fullName>
    </submittedName>
</protein>
<evidence type="ECO:0000313" key="2">
    <source>
        <dbReference type="Proteomes" id="UP000192907"/>
    </source>
</evidence>
<dbReference type="OrthoDB" id="5313035at2"/>
<evidence type="ECO:0000313" key="1">
    <source>
        <dbReference type="EMBL" id="SMF05388.1"/>
    </source>
</evidence>
<reference evidence="2" key="1">
    <citation type="submission" date="2017-04" db="EMBL/GenBank/DDBJ databases">
        <authorList>
            <person name="Varghese N."/>
            <person name="Submissions S."/>
        </authorList>
    </citation>
    <scope>NUCLEOTIDE SEQUENCE [LARGE SCALE GENOMIC DNA]</scope>
    <source>
        <strain evidence="2">RKEM611</strain>
    </source>
</reference>
<dbReference type="AlphaFoldDB" id="A0A1Y6BIG5"/>
<dbReference type="Proteomes" id="UP000192907">
    <property type="component" value="Unassembled WGS sequence"/>
</dbReference>
<keyword evidence="2" id="KW-1185">Reference proteome</keyword>